<feature type="domain" description="Glycosyltransferase 2-like" evidence="2">
    <location>
        <begin position="6"/>
        <end position="174"/>
    </location>
</feature>
<dbReference type="EMBL" id="CP116507">
    <property type="protein sequence ID" value="WCG22707.1"/>
    <property type="molecule type" value="Genomic_DNA"/>
</dbReference>
<dbReference type="RefSeq" id="WP_272163348.1">
    <property type="nucleotide sequence ID" value="NZ_CP116507.1"/>
</dbReference>
<evidence type="ECO:0000313" key="4">
    <source>
        <dbReference type="Proteomes" id="UP001179600"/>
    </source>
</evidence>
<dbReference type="InterPro" id="IPR001173">
    <property type="entry name" value="Glyco_trans_2-like"/>
</dbReference>
<protein>
    <submittedName>
        <fullName evidence="3">Glycosyltransferase family 2 protein</fullName>
    </submittedName>
</protein>
<sequence length="329" mass="38588">MGKRISIIIPHYNSVNKLKRLLQSIEIKKYQELLEVIIIDDKSTDDTSGIKEIVDSSVEMDLYFYLNNGVKGAGTCRNLGIEKAIGEWIIFADADDYFLPDYISTLCDDLNSSADIIYFLSSSMDEKTNELSDRHEGLNNLILSYQNEKTKENEILLRTKFLVPWSKMYRTEFIKTNDIKFDEILVSNDVMFSVKSGLLANEIQTSRKHLYCVTKDSGTLTTSYDKDKFNIRINTLLNYNLYLKKRLSKETYKMINITGLHWLIESNYYEFSLAEKLRLIKIFRDNKIPIISIRQINIEKVKRNIKKILKTRQNKKKELNKCQRKKKYC</sequence>
<feature type="coiled-coil region" evidence="1">
    <location>
        <begin position="298"/>
        <end position="325"/>
    </location>
</feature>
<name>A0AAE9XG42_9ENTE</name>
<reference evidence="3" key="1">
    <citation type="submission" date="2023-01" db="EMBL/GenBank/DDBJ databases">
        <title>Oxazolidinone resistance genes in florfenicol resistant enterococci from beef cattle and veal calves at slaughter.</title>
        <authorList>
            <person name="Biggel M."/>
        </authorList>
    </citation>
    <scope>NUCLEOTIDE SEQUENCE</scope>
    <source>
        <strain evidence="3">K204-1</strain>
    </source>
</reference>
<dbReference type="InterPro" id="IPR029044">
    <property type="entry name" value="Nucleotide-diphossugar_trans"/>
</dbReference>
<keyword evidence="1" id="KW-0175">Coiled coil</keyword>
<dbReference type="SUPFAM" id="SSF53448">
    <property type="entry name" value="Nucleotide-diphospho-sugar transferases"/>
    <property type="match status" value="1"/>
</dbReference>
<dbReference type="Gene3D" id="3.90.550.10">
    <property type="entry name" value="Spore Coat Polysaccharide Biosynthesis Protein SpsA, Chain A"/>
    <property type="match status" value="1"/>
</dbReference>
<evidence type="ECO:0000313" key="3">
    <source>
        <dbReference type="EMBL" id="WCG22707.1"/>
    </source>
</evidence>
<accession>A0AAE9XG42</accession>
<evidence type="ECO:0000256" key="1">
    <source>
        <dbReference type="SAM" id="Coils"/>
    </source>
</evidence>
<dbReference type="AlphaFoldDB" id="A0AAE9XG42"/>
<dbReference type="PANTHER" id="PTHR22916:SF3">
    <property type="entry name" value="UDP-GLCNAC:BETAGAL BETA-1,3-N-ACETYLGLUCOSAMINYLTRANSFERASE-LIKE PROTEIN 1"/>
    <property type="match status" value="1"/>
</dbReference>
<gene>
    <name evidence="3" type="ORF">PML95_00110</name>
</gene>
<proteinExistence type="predicted"/>
<dbReference type="GO" id="GO:0016758">
    <property type="term" value="F:hexosyltransferase activity"/>
    <property type="evidence" value="ECO:0007669"/>
    <property type="project" value="UniProtKB-ARBA"/>
</dbReference>
<evidence type="ECO:0000259" key="2">
    <source>
        <dbReference type="Pfam" id="PF00535"/>
    </source>
</evidence>
<dbReference type="Proteomes" id="UP001179600">
    <property type="component" value="Chromosome"/>
</dbReference>
<organism evidence="3 4">
    <name type="scientific">Vagococcus lutrae</name>
    <dbReference type="NCBI Taxonomy" id="81947"/>
    <lineage>
        <taxon>Bacteria</taxon>
        <taxon>Bacillati</taxon>
        <taxon>Bacillota</taxon>
        <taxon>Bacilli</taxon>
        <taxon>Lactobacillales</taxon>
        <taxon>Enterococcaceae</taxon>
        <taxon>Vagococcus</taxon>
    </lineage>
</organism>
<dbReference type="CDD" id="cd00761">
    <property type="entry name" value="Glyco_tranf_GTA_type"/>
    <property type="match status" value="1"/>
</dbReference>
<dbReference type="PANTHER" id="PTHR22916">
    <property type="entry name" value="GLYCOSYLTRANSFERASE"/>
    <property type="match status" value="1"/>
</dbReference>
<dbReference type="Pfam" id="PF00535">
    <property type="entry name" value="Glycos_transf_2"/>
    <property type="match status" value="1"/>
</dbReference>